<keyword evidence="12" id="KW-0732">Signal</keyword>
<evidence type="ECO:0000256" key="4">
    <source>
        <dbReference type="ARBA" id="ARBA00012012"/>
    </source>
</evidence>
<evidence type="ECO:0000313" key="14">
    <source>
        <dbReference type="EMBL" id="CAF1048167.1"/>
    </source>
</evidence>
<dbReference type="InterPro" id="IPR040234">
    <property type="entry name" value="QC/QCL"/>
</dbReference>
<feature type="signal peptide" evidence="12">
    <location>
        <begin position="1"/>
        <end position="24"/>
    </location>
</feature>
<dbReference type="GO" id="GO:0005576">
    <property type="term" value="C:extracellular region"/>
    <property type="evidence" value="ECO:0007669"/>
    <property type="project" value="UniProtKB-SubCell"/>
</dbReference>
<dbReference type="PANTHER" id="PTHR12283:SF6">
    <property type="entry name" value="GLUTAMINYL-PEPTIDE CYCLOTRANSFERASE-RELATED"/>
    <property type="match status" value="1"/>
</dbReference>
<organism evidence="14 16">
    <name type="scientific">Rotaria sordida</name>
    <dbReference type="NCBI Taxonomy" id="392033"/>
    <lineage>
        <taxon>Eukaryota</taxon>
        <taxon>Metazoa</taxon>
        <taxon>Spiralia</taxon>
        <taxon>Gnathifera</taxon>
        <taxon>Rotifera</taxon>
        <taxon>Eurotatoria</taxon>
        <taxon>Bdelloidea</taxon>
        <taxon>Philodinida</taxon>
        <taxon>Philodinidae</taxon>
        <taxon>Rotaria</taxon>
    </lineage>
</organism>
<comment type="similarity">
    <text evidence="3">Belongs to the glutaminyl-peptide cyclotransferase family.</text>
</comment>
<dbReference type="GO" id="GO:0016603">
    <property type="term" value="F:glutaminyl-peptide cyclotransferase activity"/>
    <property type="evidence" value="ECO:0007669"/>
    <property type="project" value="UniProtKB-EC"/>
</dbReference>
<reference evidence="14" key="1">
    <citation type="submission" date="2021-02" db="EMBL/GenBank/DDBJ databases">
        <authorList>
            <person name="Nowell W R."/>
        </authorList>
    </citation>
    <scope>NUCLEOTIDE SEQUENCE</scope>
</reference>
<protein>
    <recommendedName>
        <fullName evidence="5">Glutaminyl-peptide cyclotransferase</fullName>
        <ecNumber evidence="4">2.3.2.5</ecNumber>
    </recommendedName>
</protein>
<evidence type="ECO:0000256" key="10">
    <source>
        <dbReference type="ARBA" id="ARBA00023157"/>
    </source>
</evidence>
<gene>
    <name evidence="15" type="ORF">JXQ802_LOCUS24633</name>
    <name evidence="14" type="ORF">PYM288_LOCUS17001</name>
</gene>
<dbReference type="GO" id="GO:0008270">
    <property type="term" value="F:zinc ion binding"/>
    <property type="evidence" value="ECO:0007669"/>
    <property type="project" value="TreeGrafter"/>
</dbReference>
<comment type="caution">
    <text evidence="14">The sequence shown here is derived from an EMBL/GenBank/DDBJ whole genome shotgun (WGS) entry which is preliminary data.</text>
</comment>
<accession>A0A814KE55</accession>
<evidence type="ECO:0000256" key="3">
    <source>
        <dbReference type="ARBA" id="ARBA00006014"/>
    </source>
</evidence>
<evidence type="ECO:0000313" key="17">
    <source>
        <dbReference type="Proteomes" id="UP000663870"/>
    </source>
</evidence>
<proteinExistence type="inferred from homology"/>
<evidence type="ECO:0000256" key="5">
    <source>
        <dbReference type="ARBA" id="ARBA00016861"/>
    </source>
</evidence>
<evidence type="ECO:0000256" key="2">
    <source>
        <dbReference type="ARBA" id="ARBA00004613"/>
    </source>
</evidence>
<keyword evidence="8" id="KW-0479">Metal-binding</keyword>
<keyword evidence="6" id="KW-0964">Secreted</keyword>
<dbReference type="EMBL" id="CAJNOL010000806">
    <property type="protein sequence ID" value="CAF1204929.1"/>
    <property type="molecule type" value="Genomic_DNA"/>
</dbReference>
<dbReference type="InterPro" id="IPR007484">
    <property type="entry name" value="Peptidase_M28"/>
</dbReference>
<dbReference type="FunFam" id="3.40.630.10:FF:000029">
    <property type="entry name" value="Glutaminyl-peptide cyclotransferase"/>
    <property type="match status" value="1"/>
</dbReference>
<feature type="chain" id="PRO_5035684648" description="Glutaminyl-peptide cyclotransferase" evidence="12">
    <location>
        <begin position="25"/>
        <end position="343"/>
    </location>
</feature>
<dbReference type="CDD" id="cd03880">
    <property type="entry name" value="M28_QC_like"/>
    <property type="match status" value="1"/>
</dbReference>
<dbReference type="Proteomes" id="UP000663854">
    <property type="component" value="Unassembled WGS sequence"/>
</dbReference>
<evidence type="ECO:0000313" key="16">
    <source>
        <dbReference type="Proteomes" id="UP000663854"/>
    </source>
</evidence>
<keyword evidence="10" id="KW-1015">Disulfide bond</keyword>
<evidence type="ECO:0000259" key="13">
    <source>
        <dbReference type="Pfam" id="PF04389"/>
    </source>
</evidence>
<dbReference type="EC" id="2.3.2.5" evidence="4"/>
<evidence type="ECO:0000313" key="15">
    <source>
        <dbReference type="EMBL" id="CAF1204929.1"/>
    </source>
</evidence>
<dbReference type="PANTHER" id="PTHR12283">
    <property type="entry name" value="GLUTAMINYL-PEPTIDE CYCLOTRANSFERASE"/>
    <property type="match status" value="1"/>
</dbReference>
<keyword evidence="11" id="KW-0012">Acyltransferase</keyword>
<dbReference type="Gene3D" id="3.40.630.10">
    <property type="entry name" value="Zn peptidases"/>
    <property type="match status" value="1"/>
</dbReference>
<keyword evidence="9" id="KW-0862">Zinc</keyword>
<dbReference type="Pfam" id="PF04389">
    <property type="entry name" value="Peptidase_M28"/>
    <property type="match status" value="1"/>
</dbReference>
<evidence type="ECO:0000256" key="6">
    <source>
        <dbReference type="ARBA" id="ARBA00022525"/>
    </source>
</evidence>
<dbReference type="SUPFAM" id="SSF53187">
    <property type="entry name" value="Zn-dependent exopeptidases"/>
    <property type="match status" value="1"/>
</dbReference>
<keyword evidence="7" id="KW-0808">Transferase</keyword>
<feature type="domain" description="Peptidase M28" evidence="13">
    <location>
        <begin position="108"/>
        <end position="328"/>
    </location>
</feature>
<evidence type="ECO:0000256" key="7">
    <source>
        <dbReference type="ARBA" id="ARBA00022679"/>
    </source>
</evidence>
<sequence>MSLLNILSILLISSLYYNVHLVDARRVKHGVREIGAKQYQCFSTLSDDSEDFRVNLLRPLLIERVSGTQGNVKARQFIISKLRSLDMWHIELDTFDEMTPDGNVEFTNIVATLDPTATRRLVLACHYDSKKIRNFIGAIDSAVPCAMLLDLAINLQNKLNDLKKNKGNPTLQLIFFDGEEAVRDWTSSDSLYGSRHLATKMRNTNVQGQTNLNQIDAMDMFVLLDLVGHQSVQFGNFYDRTTGKYYNRLRNIETQLLRSYTNNNAHKRTVFSSMVYPGQIEDDHIPFLNLDVPILHLISVPFPPTWHTTNDNEANLDFPSITHIRNTMKIFVIEYLHLDPQMC</sequence>
<evidence type="ECO:0000256" key="11">
    <source>
        <dbReference type="ARBA" id="ARBA00023315"/>
    </source>
</evidence>
<comment type="subcellular location">
    <subcellularLocation>
        <location evidence="2">Secreted</location>
    </subcellularLocation>
</comment>
<dbReference type="Proteomes" id="UP000663870">
    <property type="component" value="Unassembled WGS sequence"/>
</dbReference>
<name>A0A814KE55_9BILA</name>
<evidence type="ECO:0000256" key="8">
    <source>
        <dbReference type="ARBA" id="ARBA00022723"/>
    </source>
</evidence>
<dbReference type="InterPro" id="IPR037457">
    <property type="entry name" value="M28_QC"/>
</dbReference>
<keyword evidence="17" id="KW-1185">Reference proteome</keyword>
<comment type="catalytic activity">
    <reaction evidence="1">
        <text>N-terminal L-glutaminyl-[peptide] = N-terminal 5-oxo-L-prolyl-[peptide] + NH4(+)</text>
        <dbReference type="Rhea" id="RHEA:23652"/>
        <dbReference type="Rhea" id="RHEA-COMP:11736"/>
        <dbReference type="Rhea" id="RHEA-COMP:11846"/>
        <dbReference type="ChEBI" id="CHEBI:28938"/>
        <dbReference type="ChEBI" id="CHEBI:64722"/>
        <dbReference type="ChEBI" id="CHEBI:87215"/>
        <dbReference type="EC" id="2.3.2.5"/>
    </reaction>
</comment>
<evidence type="ECO:0000256" key="1">
    <source>
        <dbReference type="ARBA" id="ARBA00000001"/>
    </source>
</evidence>
<dbReference type="AlphaFoldDB" id="A0A814KE55"/>
<dbReference type="EMBL" id="CAJNOH010000463">
    <property type="protein sequence ID" value="CAF1048167.1"/>
    <property type="molecule type" value="Genomic_DNA"/>
</dbReference>
<evidence type="ECO:0000256" key="12">
    <source>
        <dbReference type="SAM" id="SignalP"/>
    </source>
</evidence>
<evidence type="ECO:0000256" key="9">
    <source>
        <dbReference type="ARBA" id="ARBA00022833"/>
    </source>
</evidence>